<reference evidence="3 4" key="1">
    <citation type="submission" date="2018-07" db="EMBL/GenBank/DDBJ databases">
        <title>Motiliproteus coralliicola sp. nov., a bacterium isolated from Coral.</title>
        <authorList>
            <person name="Wang G."/>
        </authorList>
    </citation>
    <scope>NUCLEOTIDE SEQUENCE [LARGE SCALE GENOMIC DNA]</scope>
    <source>
        <strain evidence="3 4">C34</strain>
    </source>
</reference>
<evidence type="ECO:0000256" key="1">
    <source>
        <dbReference type="SAM" id="MobiDB-lite"/>
    </source>
</evidence>
<name>A0A369WPE2_9GAMM</name>
<dbReference type="PANTHER" id="PTHR41248">
    <property type="entry name" value="NORD PROTEIN"/>
    <property type="match status" value="1"/>
</dbReference>
<dbReference type="SMART" id="SM00327">
    <property type="entry name" value="VWA"/>
    <property type="match status" value="1"/>
</dbReference>
<comment type="caution">
    <text evidence="3">The sequence shown here is derived from an EMBL/GenBank/DDBJ whole genome shotgun (WGS) entry which is preliminary data.</text>
</comment>
<protein>
    <submittedName>
        <fullName evidence="3">Nitric oxide reductase activation protein NorD</fullName>
    </submittedName>
</protein>
<feature type="compositionally biased region" description="Basic and acidic residues" evidence="1">
    <location>
        <begin position="229"/>
        <end position="239"/>
    </location>
</feature>
<evidence type="ECO:0000259" key="2">
    <source>
        <dbReference type="PROSITE" id="PS50234"/>
    </source>
</evidence>
<dbReference type="Proteomes" id="UP000253769">
    <property type="component" value="Unassembled WGS sequence"/>
</dbReference>
<feature type="region of interest" description="Disordered" evidence="1">
    <location>
        <begin position="211"/>
        <end position="239"/>
    </location>
</feature>
<dbReference type="EMBL" id="QQOH01000002">
    <property type="protein sequence ID" value="RDE22484.1"/>
    <property type="molecule type" value="Genomic_DNA"/>
</dbReference>
<sequence>MEEFVGEIWHKLISRQANTDFANATVQLDPLQSQLATYYRALGGAPGVSIDGADERVIRTHRRFAQKLAGSHLRFAVAWQDDRSLRLPVKLAFFEDPELNLELYYWLTAMAARLPRMRHWLKDNQRATLELFEHRPKLQQAYQRLAEACIALRPDPSTLKDSLGERERLLQQAILQPGTVDELPGAKGAPNPIPLWIYPPPWQDLMVETEDDLDDQGEGGPQEQPTVEGSRKQAKRFDDSKQTDGLMVFKLEALFTWAESVDLDRPQEENLDEDLEGAAEDLDIITLSKKRRAGSSNIKFDLDLPAPQNDDLPLGDGMKLPEWDYRKQIMLDDYCLLQPMLNDEALPEPIPEELRAQAKILRHRFSQLRPNKTWQRKQPYGDEIDMDAWLEHLTQIQNTRQSPRHQNFYKHRNDPQRELACLLLSDLSLSTEANLNDDKKVIDMIRETMVLFAEALSGSGDPFAIYGFSSIKNKQVRYQMLKNFNEPYGDEARGRILAVKPGFYTRIGAAIRQSTEILKMQKAQQRLMLILSDGKPNDIDRYEGRYGIEDTRRAIQEAKMAGLQPFCVTIDEQGNDYLPYLFGDQGYAVINDVNRLPQMLPKLYLNLTGLAG</sequence>
<dbReference type="OrthoDB" id="9758211at2"/>
<dbReference type="CDD" id="cd01454">
    <property type="entry name" value="vWA_norD_type"/>
    <property type="match status" value="1"/>
</dbReference>
<dbReference type="PROSITE" id="PS50234">
    <property type="entry name" value="VWFA"/>
    <property type="match status" value="1"/>
</dbReference>
<dbReference type="InterPro" id="IPR002035">
    <property type="entry name" value="VWF_A"/>
</dbReference>
<dbReference type="RefSeq" id="WP_114695108.1">
    <property type="nucleotide sequence ID" value="NZ_QQOH01000002.1"/>
</dbReference>
<feature type="domain" description="VWFA" evidence="2">
    <location>
        <begin position="420"/>
        <end position="603"/>
    </location>
</feature>
<dbReference type="InterPro" id="IPR036465">
    <property type="entry name" value="vWFA_dom_sf"/>
</dbReference>
<gene>
    <name evidence="3" type="ORF">DV711_07720</name>
</gene>
<evidence type="ECO:0000313" key="3">
    <source>
        <dbReference type="EMBL" id="RDE22484.1"/>
    </source>
</evidence>
<dbReference type="AlphaFoldDB" id="A0A369WPE2"/>
<dbReference type="PANTHER" id="PTHR41248:SF1">
    <property type="entry name" value="NORD PROTEIN"/>
    <property type="match status" value="1"/>
</dbReference>
<organism evidence="3 4">
    <name type="scientific">Motiliproteus coralliicola</name>
    <dbReference type="NCBI Taxonomy" id="2283196"/>
    <lineage>
        <taxon>Bacteria</taxon>
        <taxon>Pseudomonadati</taxon>
        <taxon>Pseudomonadota</taxon>
        <taxon>Gammaproteobacteria</taxon>
        <taxon>Oceanospirillales</taxon>
        <taxon>Oceanospirillaceae</taxon>
        <taxon>Motiliproteus</taxon>
    </lineage>
</organism>
<dbReference type="SUPFAM" id="SSF53300">
    <property type="entry name" value="vWA-like"/>
    <property type="match status" value="1"/>
</dbReference>
<dbReference type="Gene3D" id="3.40.50.410">
    <property type="entry name" value="von Willebrand factor, type A domain"/>
    <property type="match status" value="1"/>
</dbReference>
<proteinExistence type="predicted"/>
<keyword evidence="4" id="KW-1185">Reference proteome</keyword>
<dbReference type="InterPro" id="IPR051928">
    <property type="entry name" value="NorD/CobT"/>
</dbReference>
<accession>A0A369WPE2</accession>
<evidence type="ECO:0000313" key="4">
    <source>
        <dbReference type="Proteomes" id="UP000253769"/>
    </source>
</evidence>